<accession>A0A1B0BRY3</accession>
<dbReference type="AlphaFoldDB" id="A0A1B0BRY3"/>
<dbReference type="Proteomes" id="UP000092460">
    <property type="component" value="Unassembled WGS sequence"/>
</dbReference>
<keyword evidence="2" id="KW-1185">Reference proteome</keyword>
<protein>
    <submittedName>
        <fullName evidence="1">Uncharacterized protein</fullName>
    </submittedName>
</protein>
<dbReference type="EMBL" id="JXJN01019414">
    <property type="status" value="NOT_ANNOTATED_CDS"/>
    <property type="molecule type" value="Genomic_DNA"/>
</dbReference>
<organism evidence="1 2">
    <name type="scientific">Glossina palpalis gambiensis</name>
    <dbReference type="NCBI Taxonomy" id="67801"/>
    <lineage>
        <taxon>Eukaryota</taxon>
        <taxon>Metazoa</taxon>
        <taxon>Ecdysozoa</taxon>
        <taxon>Arthropoda</taxon>
        <taxon>Hexapoda</taxon>
        <taxon>Insecta</taxon>
        <taxon>Pterygota</taxon>
        <taxon>Neoptera</taxon>
        <taxon>Endopterygota</taxon>
        <taxon>Diptera</taxon>
        <taxon>Brachycera</taxon>
        <taxon>Muscomorpha</taxon>
        <taxon>Hippoboscoidea</taxon>
        <taxon>Glossinidae</taxon>
        <taxon>Glossina</taxon>
    </lineage>
</organism>
<evidence type="ECO:0000313" key="2">
    <source>
        <dbReference type="Proteomes" id="UP000092460"/>
    </source>
</evidence>
<reference evidence="1" key="2">
    <citation type="submission" date="2020-05" db="UniProtKB">
        <authorList>
            <consortium name="EnsemblMetazoa"/>
        </authorList>
    </citation>
    <scope>IDENTIFICATION</scope>
    <source>
        <strain evidence="1">IAEA</strain>
    </source>
</reference>
<evidence type="ECO:0000313" key="1">
    <source>
        <dbReference type="EnsemblMetazoa" id="GPPI038721-PA"/>
    </source>
</evidence>
<dbReference type="STRING" id="67801.A0A1B0BRY3"/>
<reference evidence="2" key="1">
    <citation type="submission" date="2015-01" db="EMBL/GenBank/DDBJ databases">
        <authorList>
            <person name="Aksoy S."/>
            <person name="Warren W."/>
            <person name="Wilson R.K."/>
        </authorList>
    </citation>
    <scope>NUCLEOTIDE SEQUENCE [LARGE SCALE GENOMIC DNA]</scope>
    <source>
        <strain evidence="2">IAEA</strain>
    </source>
</reference>
<dbReference type="VEuPathDB" id="VectorBase:GPPI038721"/>
<name>A0A1B0BRY3_9MUSC</name>
<proteinExistence type="predicted"/>
<sequence>MFVLAECTNYQAYPDMYGELPAAVQHNSASDTYKGKNMEWKHIWEICLIYALFFPQIISSP</sequence>
<dbReference type="EnsemblMetazoa" id="GPPI038721-RA">
    <property type="protein sequence ID" value="GPPI038721-PA"/>
    <property type="gene ID" value="GPPI038721"/>
</dbReference>